<protein>
    <submittedName>
        <fullName evidence="2">Gfo/Idh/MocA family oxidoreductase</fullName>
    </submittedName>
</protein>
<dbReference type="InterPro" id="IPR000683">
    <property type="entry name" value="Gfo/Idh/MocA-like_OxRdtase_N"/>
</dbReference>
<dbReference type="InterPro" id="IPR036291">
    <property type="entry name" value="NAD(P)-bd_dom_sf"/>
</dbReference>
<gene>
    <name evidence="2" type="ORF">ACFQH9_10530</name>
</gene>
<dbReference type="EMBL" id="JBHSQK010000019">
    <property type="protein sequence ID" value="MFC5948709.1"/>
    <property type="molecule type" value="Genomic_DNA"/>
</dbReference>
<evidence type="ECO:0000259" key="1">
    <source>
        <dbReference type="Pfam" id="PF01408"/>
    </source>
</evidence>
<dbReference type="Proteomes" id="UP001596119">
    <property type="component" value="Unassembled WGS sequence"/>
</dbReference>
<sequence>MTNERGRRTVGVVGAGVIGRVHLGVLRSFPQVEVVALVNPVRPAEELVGPAAWFPTLGAALSTGAAPDLLVLATPTETHLGLAAEALAAAPGTTVLSEKPLTGDPGLLAAFRRDHAAHLDRLRVVNHFAYSPEVRWALATVEEHGWGPPQVVLADFSDPSVLFPPERRASYVSGWIDSGANQLSMLADFVGEMSVVVQHADPEGMRAVTEVRFPGGRASLVTNWCTGSSSKRTTLRWSGGHELLLDHTAMTGLLLQDGEIRAHLGNDGTVDRKTAHYAGLYRALLADPGDPRLSLDRAATVAALLAAGSGAAPSNGGVRWSTAAF</sequence>
<comment type="caution">
    <text evidence="2">The sequence shown here is derived from an EMBL/GenBank/DDBJ whole genome shotgun (WGS) entry which is preliminary data.</text>
</comment>
<dbReference type="Gene3D" id="3.30.360.10">
    <property type="entry name" value="Dihydrodipicolinate Reductase, domain 2"/>
    <property type="match status" value="1"/>
</dbReference>
<feature type="domain" description="Gfo/Idh/MocA-like oxidoreductase N-terminal" evidence="1">
    <location>
        <begin position="9"/>
        <end position="103"/>
    </location>
</feature>
<dbReference type="RefSeq" id="WP_379565764.1">
    <property type="nucleotide sequence ID" value="NZ_JBHSQK010000019.1"/>
</dbReference>
<reference evidence="3" key="1">
    <citation type="journal article" date="2019" name="Int. J. Syst. Evol. Microbiol.">
        <title>The Global Catalogue of Microorganisms (GCM) 10K type strain sequencing project: providing services to taxonomists for standard genome sequencing and annotation.</title>
        <authorList>
            <consortium name="The Broad Institute Genomics Platform"/>
            <consortium name="The Broad Institute Genome Sequencing Center for Infectious Disease"/>
            <person name="Wu L."/>
            <person name="Ma J."/>
        </authorList>
    </citation>
    <scope>NUCLEOTIDE SEQUENCE [LARGE SCALE GENOMIC DNA]</scope>
    <source>
        <strain evidence="3">CGMCC 4.7397</strain>
    </source>
</reference>
<evidence type="ECO:0000313" key="3">
    <source>
        <dbReference type="Proteomes" id="UP001596119"/>
    </source>
</evidence>
<dbReference type="Gene3D" id="3.40.50.720">
    <property type="entry name" value="NAD(P)-binding Rossmann-like Domain"/>
    <property type="match status" value="1"/>
</dbReference>
<proteinExistence type="predicted"/>
<name>A0ABW1I8X4_9PSEU</name>
<keyword evidence="3" id="KW-1185">Reference proteome</keyword>
<dbReference type="Pfam" id="PF01408">
    <property type="entry name" value="GFO_IDH_MocA"/>
    <property type="match status" value="1"/>
</dbReference>
<dbReference type="SUPFAM" id="SSF51735">
    <property type="entry name" value="NAD(P)-binding Rossmann-fold domains"/>
    <property type="match status" value="1"/>
</dbReference>
<organism evidence="2 3">
    <name type="scientific">Pseudonocardia lutea</name>
    <dbReference type="NCBI Taxonomy" id="2172015"/>
    <lineage>
        <taxon>Bacteria</taxon>
        <taxon>Bacillati</taxon>
        <taxon>Actinomycetota</taxon>
        <taxon>Actinomycetes</taxon>
        <taxon>Pseudonocardiales</taxon>
        <taxon>Pseudonocardiaceae</taxon>
        <taxon>Pseudonocardia</taxon>
    </lineage>
</organism>
<evidence type="ECO:0000313" key="2">
    <source>
        <dbReference type="EMBL" id="MFC5948709.1"/>
    </source>
</evidence>
<accession>A0ABW1I8X4</accession>